<dbReference type="PANTHER" id="PTHR36121">
    <property type="entry name" value="PROTEIN SXY"/>
    <property type="match status" value="1"/>
</dbReference>
<dbReference type="PATRIC" id="fig|727.533.peg.384"/>
<protein>
    <submittedName>
        <fullName evidence="4">DNA transformation protein TfoX</fullName>
    </submittedName>
    <submittedName>
        <fullName evidence="3">Putative DNA transformation protein</fullName>
    </submittedName>
</protein>
<accession>A0A158SYU0</accession>
<dbReference type="KEGG" id="hic:NTHIC486_00392"/>
<dbReference type="PIRSF" id="PIRSF028788">
    <property type="entry name" value="TfoX_Sxy"/>
    <property type="match status" value="1"/>
</dbReference>
<dbReference type="Gene3D" id="1.10.150.20">
    <property type="entry name" value="5' to 3' exonuclease, C-terminal subdomain"/>
    <property type="match status" value="1"/>
</dbReference>
<dbReference type="PANTHER" id="PTHR36121:SF1">
    <property type="entry name" value="PROTEIN SXY"/>
    <property type="match status" value="1"/>
</dbReference>
<evidence type="ECO:0000259" key="2">
    <source>
        <dbReference type="Pfam" id="PF04994"/>
    </source>
</evidence>
<dbReference type="Gene3D" id="3.30.1460.30">
    <property type="entry name" value="YgaC/TfoX-N like chaperone"/>
    <property type="match status" value="1"/>
</dbReference>
<organism evidence="3 5">
    <name type="scientific">Haemophilus influenzae</name>
    <dbReference type="NCBI Taxonomy" id="727"/>
    <lineage>
        <taxon>Bacteria</taxon>
        <taxon>Pseudomonadati</taxon>
        <taxon>Pseudomonadota</taxon>
        <taxon>Gammaproteobacteria</taxon>
        <taxon>Pasteurellales</taxon>
        <taxon>Pasteurellaceae</taxon>
        <taxon>Haemophilus</taxon>
    </lineage>
</organism>
<dbReference type="GO" id="GO:0030420">
    <property type="term" value="P:establishment of competence for transformation"/>
    <property type="evidence" value="ECO:0007669"/>
    <property type="project" value="InterPro"/>
</dbReference>
<dbReference type="Pfam" id="PF04994">
    <property type="entry name" value="TfoX_C"/>
    <property type="match status" value="1"/>
</dbReference>
<dbReference type="SUPFAM" id="SSF159894">
    <property type="entry name" value="YgaC/TfoX-N like"/>
    <property type="match status" value="1"/>
</dbReference>
<dbReference type="EMBL" id="JMQP01000002">
    <property type="protein sequence ID" value="KIS36034.1"/>
    <property type="molecule type" value="Genomic_DNA"/>
</dbReference>
<comment type="caution">
    <text evidence="3">The sequence shown here is derived from an EMBL/GenBank/DDBJ whole genome shotgun (WGS) entry which is preliminary data.</text>
</comment>
<evidence type="ECO:0000313" key="5">
    <source>
        <dbReference type="Proteomes" id="UP000050700"/>
    </source>
</evidence>
<feature type="domain" description="TfoX C-terminal" evidence="2">
    <location>
        <begin position="121"/>
        <end position="198"/>
    </location>
</feature>
<evidence type="ECO:0000259" key="1">
    <source>
        <dbReference type="Pfam" id="PF04993"/>
    </source>
</evidence>
<dbReference type="InterPro" id="IPR007076">
    <property type="entry name" value="TfoX_N"/>
</dbReference>
<sequence>MNIKDEHIESVCSLLDRLVGNVSFKNLFTGYGLFHKEETMFAIWQNKKLYLRGEGVLAIQLTKLGCEPFTTNELNKRFVLSQYYALSDQVLRSNRLCRKLIILSIKQILEQKLECTLRKLNRLKDLPNLTIKHERALIKVGITNVAMLREIGAENALVELKKSGSGATLDFYWKLVCALQNKNSQMLSQAEKERLLKKLNEVLRKNGLKGYRKLDDE</sequence>
<dbReference type="InterPro" id="IPR007077">
    <property type="entry name" value="TfoX_C"/>
</dbReference>
<feature type="domain" description="TfoX N-terminal" evidence="1">
    <location>
        <begin position="15"/>
        <end position="107"/>
    </location>
</feature>
<gene>
    <name evidence="3" type="primary">sxy</name>
    <name evidence="4" type="synonym">tfoX</name>
    <name evidence="4" type="ORF">BVZ99_00722</name>
    <name evidence="3" type="ORF">NTHI1209_01674</name>
</gene>
<reference evidence="3 5" key="1">
    <citation type="submission" date="2014-05" db="EMBL/GenBank/DDBJ databases">
        <title>Methylome analysis of the phasevarions of Haemophilus influenzae.</title>
        <authorList>
            <person name="Atack J.M."/>
            <person name="Fox K.L."/>
            <person name="Power P.M."/>
            <person name="Clark T."/>
            <person name="Jurcisek J."/>
            <person name="Korlach J."/>
            <person name="Bakaletz L.O."/>
            <person name="Jennings M.P."/>
        </authorList>
    </citation>
    <scope>NUCLEOTIDE SEQUENCE [LARGE SCALE GENOMIC DNA]</scope>
    <source>
        <strain evidence="3 5">1209</strain>
    </source>
</reference>
<dbReference type="InterPro" id="IPR047525">
    <property type="entry name" value="TfoX-like"/>
</dbReference>
<proteinExistence type="predicted"/>
<name>A0A158SYU0_HAEIF</name>
<dbReference type="Proteomes" id="UP000238866">
    <property type="component" value="Unassembled WGS sequence"/>
</dbReference>
<dbReference type="InterPro" id="IPR026256">
    <property type="entry name" value="TfoX-like_gammaprotbact"/>
</dbReference>
<dbReference type="RefSeq" id="WP_014551147.1">
    <property type="nucleotide sequence ID" value="NZ_AP018769.1"/>
</dbReference>
<dbReference type="EMBL" id="MZLD01000034">
    <property type="protein sequence ID" value="PRM19051.1"/>
    <property type="molecule type" value="Genomic_DNA"/>
</dbReference>
<dbReference type="Pfam" id="PF04993">
    <property type="entry name" value="TfoX_N"/>
    <property type="match status" value="1"/>
</dbReference>
<dbReference type="Proteomes" id="UP000050700">
    <property type="component" value="Unassembled WGS sequence"/>
</dbReference>
<dbReference type="AlphaFoldDB" id="A0A158SYU0"/>
<reference evidence="4 6" key="2">
    <citation type="submission" date="2017-02" db="EMBL/GenBank/DDBJ databases">
        <title>Haemophilus influenzae in COPD genome sequencing project.</title>
        <authorList>
            <person name="Murphy T.F."/>
            <person name="Kong Y."/>
            <person name="Nadendla S."/>
            <person name="Tettelin H."/>
            <person name="Pettigrew M."/>
        </authorList>
    </citation>
    <scope>NUCLEOTIDE SEQUENCE [LARGE SCALE GENOMIC DNA]</scope>
    <source>
        <strain evidence="4 6">13P36H1</strain>
    </source>
</reference>
<evidence type="ECO:0000313" key="6">
    <source>
        <dbReference type="Proteomes" id="UP000238866"/>
    </source>
</evidence>
<evidence type="ECO:0000313" key="4">
    <source>
        <dbReference type="EMBL" id="PRM19051.1"/>
    </source>
</evidence>
<evidence type="ECO:0000313" key="3">
    <source>
        <dbReference type="EMBL" id="KIS36034.1"/>
    </source>
</evidence>